<protein>
    <recommendedName>
        <fullName evidence="3">Ribosome-recycling factor</fullName>
        <shortName evidence="3">RRF</shortName>
    </recommendedName>
    <alternativeName>
        <fullName evidence="3">Ribosome-releasing factor</fullName>
    </alternativeName>
</protein>
<keyword evidence="3" id="KW-0963">Cytoplasm</keyword>
<sequence length="218" mass="24317">MQGKRRDAADTPWTPPTSPCGGAQPTHNTQEQVVIEETLLEAEEKMEKAVVVAKEDFAAIRTGRAHPAMFNKIVADYYGALTPINQLASFSVPEPRMAVVTPFDKSALRNIEQAIRDSDLGVNPSNDGNIIRVTFPELTQDRRKEYIKVAKTKAEDSKISIRSIRRKAKETLDKAIKDGDIGEDEGRRGEKELDDTTSKYVAQVDELLKHKEAELLEV</sequence>
<dbReference type="PANTHER" id="PTHR20982:SF3">
    <property type="entry name" value="MITOCHONDRIAL RIBOSOME RECYCLING FACTOR PSEUDO 1"/>
    <property type="match status" value="1"/>
</dbReference>
<evidence type="ECO:0000313" key="6">
    <source>
        <dbReference type="EMBL" id="GAA3127867.1"/>
    </source>
</evidence>
<keyword evidence="2 3" id="KW-0648">Protein biosynthesis</keyword>
<feature type="region of interest" description="Disordered" evidence="4">
    <location>
        <begin position="1"/>
        <end position="30"/>
    </location>
</feature>
<dbReference type="Gene3D" id="1.10.132.20">
    <property type="entry name" value="Ribosome-recycling factor"/>
    <property type="match status" value="1"/>
</dbReference>
<evidence type="ECO:0000259" key="5">
    <source>
        <dbReference type="Pfam" id="PF01765"/>
    </source>
</evidence>
<dbReference type="InterPro" id="IPR002661">
    <property type="entry name" value="Ribosome_recyc_fac"/>
</dbReference>
<keyword evidence="7" id="KW-1185">Reference proteome</keyword>
<dbReference type="InterPro" id="IPR036191">
    <property type="entry name" value="RRF_sf"/>
</dbReference>
<evidence type="ECO:0000256" key="3">
    <source>
        <dbReference type="HAMAP-Rule" id="MF_00040"/>
    </source>
</evidence>
<comment type="caution">
    <text evidence="6">The sequence shown here is derived from an EMBL/GenBank/DDBJ whole genome shotgun (WGS) entry which is preliminary data.</text>
</comment>
<comment type="similarity">
    <text evidence="1 3">Belongs to the RRF family.</text>
</comment>
<dbReference type="HAMAP" id="MF_00040">
    <property type="entry name" value="RRF"/>
    <property type="match status" value="1"/>
</dbReference>
<dbReference type="SUPFAM" id="SSF55194">
    <property type="entry name" value="Ribosome recycling factor, RRF"/>
    <property type="match status" value="1"/>
</dbReference>
<dbReference type="Gene3D" id="3.30.1360.40">
    <property type="match status" value="1"/>
</dbReference>
<comment type="subcellular location">
    <subcellularLocation>
        <location evidence="3">Cytoplasm</location>
    </subcellularLocation>
</comment>
<reference evidence="7" key="1">
    <citation type="journal article" date="2019" name="Int. J. Syst. Evol. Microbiol.">
        <title>The Global Catalogue of Microorganisms (GCM) 10K type strain sequencing project: providing services to taxonomists for standard genome sequencing and annotation.</title>
        <authorList>
            <consortium name="The Broad Institute Genomics Platform"/>
            <consortium name="The Broad Institute Genome Sequencing Center for Infectious Disease"/>
            <person name="Wu L."/>
            <person name="Ma J."/>
        </authorList>
    </citation>
    <scope>NUCLEOTIDE SEQUENCE [LARGE SCALE GENOMIC DNA]</scope>
    <source>
        <strain evidence="7">JCM 9092</strain>
    </source>
</reference>
<evidence type="ECO:0000256" key="1">
    <source>
        <dbReference type="ARBA" id="ARBA00005912"/>
    </source>
</evidence>
<comment type="function">
    <text evidence="3">Responsible for the release of ribosomes from messenger RNA at the termination of protein biosynthesis. May increase the efficiency of translation by recycling ribosomes from one round of translation to another.</text>
</comment>
<name>A0ABP6MVV3_9ACTN</name>
<accession>A0ABP6MVV3</accession>
<proteinExistence type="inferred from homology"/>
<dbReference type="Pfam" id="PF01765">
    <property type="entry name" value="RRF"/>
    <property type="match status" value="1"/>
</dbReference>
<evidence type="ECO:0000256" key="2">
    <source>
        <dbReference type="ARBA" id="ARBA00022917"/>
    </source>
</evidence>
<dbReference type="Proteomes" id="UP001501637">
    <property type="component" value="Unassembled WGS sequence"/>
</dbReference>
<dbReference type="NCBIfam" id="TIGR00496">
    <property type="entry name" value="frr"/>
    <property type="match status" value="1"/>
</dbReference>
<feature type="domain" description="Ribosome recycling factor" evidence="5">
    <location>
        <begin position="54"/>
        <end position="216"/>
    </location>
</feature>
<organism evidence="6 7">
    <name type="scientific">Streptomyces rectiviolaceus</name>
    <dbReference type="NCBI Taxonomy" id="332591"/>
    <lineage>
        <taxon>Bacteria</taxon>
        <taxon>Bacillati</taxon>
        <taxon>Actinomycetota</taxon>
        <taxon>Actinomycetes</taxon>
        <taxon>Kitasatosporales</taxon>
        <taxon>Streptomycetaceae</taxon>
        <taxon>Streptomyces</taxon>
    </lineage>
</organism>
<dbReference type="InterPro" id="IPR023584">
    <property type="entry name" value="Ribosome_recyc_fac_dom"/>
</dbReference>
<dbReference type="CDD" id="cd00520">
    <property type="entry name" value="RRF"/>
    <property type="match status" value="1"/>
</dbReference>
<dbReference type="EMBL" id="BAAAUG010000113">
    <property type="protein sequence ID" value="GAA3127867.1"/>
    <property type="molecule type" value="Genomic_DNA"/>
</dbReference>
<gene>
    <name evidence="3" type="primary">frr</name>
    <name evidence="6" type="ORF">GCM10010449_56510</name>
</gene>
<evidence type="ECO:0000256" key="4">
    <source>
        <dbReference type="SAM" id="MobiDB-lite"/>
    </source>
</evidence>
<dbReference type="PANTHER" id="PTHR20982">
    <property type="entry name" value="RIBOSOME RECYCLING FACTOR"/>
    <property type="match status" value="1"/>
</dbReference>
<evidence type="ECO:0000313" key="7">
    <source>
        <dbReference type="Proteomes" id="UP001501637"/>
    </source>
</evidence>